<name>A0A0M0KA63_9EUKA</name>
<dbReference type="SMART" id="SM00743">
    <property type="entry name" value="Agenet"/>
    <property type="match status" value="2"/>
</dbReference>
<comment type="caution">
    <text evidence="3">The sequence shown here is derived from an EMBL/GenBank/DDBJ whole genome shotgun (WGS) entry which is preliminary data.</text>
</comment>
<proteinExistence type="predicted"/>
<dbReference type="InterPro" id="IPR016197">
    <property type="entry name" value="Chromo-like_dom_sf"/>
</dbReference>
<dbReference type="Pfam" id="PF05641">
    <property type="entry name" value="Agenet"/>
    <property type="match status" value="2"/>
</dbReference>
<dbReference type="Proteomes" id="UP000037460">
    <property type="component" value="Unassembled WGS sequence"/>
</dbReference>
<dbReference type="CDD" id="cd00024">
    <property type="entry name" value="CD_CSD"/>
    <property type="match status" value="1"/>
</dbReference>
<organism evidence="3 4">
    <name type="scientific">Chrysochromulina tobinii</name>
    <dbReference type="NCBI Taxonomy" id="1460289"/>
    <lineage>
        <taxon>Eukaryota</taxon>
        <taxon>Haptista</taxon>
        <taxon>Haptophyta</taxon>
        <taxon>Prymnesiophyceae</taxon>
        <taxon>Prymnesiales</taxon>
        <taxon>Chrysochromulinaceae</taxon>
        <taxon>Chrysochromulina</taxon>
    </lineage>
</organism>
<dbReference type="InterPro" id="IPR008395">
    <property type="entry name" value="Agenet-like_dom"/>
</dbReference>
<accession>A0A0M0KA63</accession>
<evidence type="ECO:0000256" key="1">
    <source>
        <dbReference type="SAM" id="MobiDB-lite"/>
    </source>
</evidence>
<dbReference type="InterPro" id="IPR014002">
    <property type="entry name" value="Agenet_dom_plant"/>
</dbReference>
<dbReference type="OrthoDB" id="4357582at2759"/>
<reference evidence="4" key="1">
    <citation type="journal article" date="2015" name="PLoS Genet.">
        <title>Genome Sequence and Transcriptome Analyses of Chrysochromulina tobin: Metabolic Tools for Enhanced Algal Fitness in the Prominent Order Prymnesiales (Haptophyceae).</title>
        <authorList>
            <person name="Hovde B.T."/>
            <person name="Deodato C.R."/>
            <person name="Hunsperger H.M."/>
            <person name="Ryken S.A."/>
            <person name="Yost W."/>
            <person name="Jha R.K."/>
            <person name="Patterson J."/>
            <person name="Monnat R.J. Jr."/>
            <person name="Barlow S.B."/>
            <person name="Starkenburg S.R."/>
            <person name="Cattolico R.A."/>
        </authorList>
    </citation>
    <scope>NUCLEOTIDE SEQUENCE</scope>
    <source>
        <strain evidence="4">CCMP291</strain>
    </source>
</reference>
<dbReference type="PROSITE" id="PS50013">
    <property type="entry name" value="CHROMO_2"/>
    <property type="match status" value="1"/>
</dbReference>
<dbReference type="AlphaFoldDB" id="A0A0M0KA63"/>
<feature type="region of interest" description="Disordered" evidence="1">
    <location>
        <begin position="1"/>
        <end position="74"/>
    </location>
</feature>
<feature type="domain" description="Chromo" evidence="2">
    <location>
        <begin position="77"/>
        <end position="133"/>
    </location>
</feature>
<evidence type="ECO:0000313" key="4">
    <source>
        <dbReference type="Proteomes" id="UP000037460"/>
    </source>
</evidence>
<dbReference type="PANTHER" id="PTHR31917">
    <property type="entry name" value="AGENET DOMAIN-CONTAINING PROTEIN-RELATED"/>
    <property type="match status" value="1"/>
</dbReference>
<gene>
    <name evidence="3" type="ORF">Ctob_014262</name>
</gene>
<evidence type="ECO:0000313" key="3">
    <source>
        <dbReference type="EMBL" id="KOO35308.1"/>
    </source>
</evidence>
<dbReference type="SUPFAM" id="SSF54160">
    <property type="entry name" value="Chromo domain-like"/>
    <property type="match status" value="1"/>
</dbReference>
<dbReference type="SMART" id="SM00298">
    <property type="entry name" value="CHROMO"/>
    <property type="match status" value="1"/>
</dbReference>
<protein>
    <recommendedName>
        <fullName evidence="2">Chromo domain-containing protein</fullName>
    </recommendedName>
</protein>
<sequence>MPKRGGPSAEEESPSKRAKAAASNEKKPRRPAMDVVALAQQLKAEIQKKRRPGKEPGEEKPPKEKKPRTKKASAEVVEVDKILAVKANVKGGLLYQIQWMDGTKTWEPEGNVMDDDLIDDFEAAEQAKAYSDHDIQVGSEVEVKNVTEGFENSWTAAKVTKKDKGGKWTVEFTGFVDEEGEAETESGVERERLRLVPDEVEKGWVPIVGEMIEVNEDDCWWEARVVEISGKKAKLQLRVSDEFKTSTIGAKKLRPCGWLHMAGKRAKS</sequence>
<dbReference type="Gene3D" id="2.40.50.40">
    <property type="match status" value="1"/>
</dbReference>
<keyword evidence="4" id="KW-1185">Reference proteome</keyword>
<dbReference type="InterPro" id="IPR000953">
    <property type="entry name" value="Chromo/chromo_shadow_dom"/>
</dbReference>
<evidence type="ECO:0000259" key="2">
    <source>
        <dbReference type="PROSITE" id="PS50013"/>
    </source>
</evidence>
<dbReference type="EMBL" id="JWZX01000916">
    <property type="protein sequence ID" value="KOO35308.1"/>
    <property type="molecule type" value="Genomic_DNA"/>
</dbReference>
<feature type="compositionally biased region" description="Basic and acidic residues" evidence="1">
    <location>
        <begin position="53"/>
        <end position="64"/>
    </location>
</feature>
<dbReference type="PANTHER" id="PTHR31917:SF101">
    <property type="entry name" value="OS07G0607300 PROTEIN"/>
    <property type="match status" value="1"/>
</dbReference>